<evidence type="ECO:0000256" key="2">
    <source>
        <dbReference type="SAM" id="Phobius"/>
    </source>
</evidence>
<dbReference type="AlphaFoldDB" id="I4EXL5"/>
<keyword evidence="4" id="KW-1185">Reference proteome</keyword>
<dbReference type="EMBL" id="FO203431">
    <property type="protein sequence ID" value="CCH88128.1"/>
    <property type="molecule type" value="Genomic_DNA"/>
</dbReference>
<keyword evidence="2" id="KW-0812">Transmembrane</keyword>
<reference evidence="3 4" key="1">
    <citation type="journal article" date="2012" name="J. Bacteriol.">
        <title>Genome Sequence of Radiation-Resistant Modestobacter marinus Strain BC501, a Representative Actinobacterium That Thrives on Calcareous Stone Surfaces.</title>
        <authorList>
            <person name="Normand P."/>
            <person name="Gury J."/>
            <person name="Pujic P."/>
            <person name="Chouaia B."/>
            <person name="Crotti E."/>
            <person name="Brusetti L."/>
            <person name="Daffonchio D."/>
            <person name="Vacherie B."/>
            <person name="Barbe V."/>
            <person name="Medigue C."/>
            <person name="Calteau A."/>
            <person name="Ghodhbane-Gtari F."/>
            <person name="Essoussi I."/>
            <person name="Nouioui I."/>
            <person name="Abbassi-Ghozzi I."/>
            <person name="Gtari M."/>
        </authorList>
    </citation>
    <scope>NUCLEOTIDE SEQUENCE [LARGE SCALE GENOMIC DNA]</scope>
    <source>
        <strain evidence="4">BC 501</strain>
    </source>
</reference>
<organism evidence="3 4">
    <name type="scientific">Modestobacter italicus (strain DSM 44449 / CECT 9708 / BC 501)</name>
    <dbReference type="NCBI Taxonomy" id="2732864"/>
    <lineage>
        <taxon>Bacteria</taxon>
        <taxon>Bacillati</taxon>
        <taxon>Actinomycetota</taxon>
        <taxon>Actinomycetes</taxon>
        <taxon>Geodermatophilales</taxon>
        <taxon>Geodermatophilaceae</taxon>
        <taxon>Modestobacter</taxon>
    </lineage>
</organism>
<evidence type="ECO:0000313" key="4">
    <source>
        <dbReference type="Proteomes" id="UP000006461"/>
    </source>
</evidence>
<accession>I4EXL5</accession>
<gene>
    <name evidence="3" type="ordered locus">MODMU_2699</name>
</gene>
<proteinExistence type="predicted"/>
<feature type="region of interest" description="Disordered" evidence="1">
    <location>
        <begin position="41"/>
        <end position="97"/>
    </location>
</feature>
<dbReference type="STRING" id="477641.MODMU_2699"/>
<dbReference type="HOGENOM" id="CLU_2343599_0_0_11"/>
<keyword evidence="2" id="KW-0472">Membrane</keyword>
<evidence type="ECO:0000313" key="3">
    <source>
        <dbReference type="EMBL" id="CCH88128.1"/>
    </source>
</evidence>
<sequence>MDTRTARSSARDAPVNALLVAAAASWPVVVVVAGRLIGRRLREADDLQEAHRTAGAEPPLREVAPGSAPDGLHRGHPAGHDREPRTCGQVPAGDDGR</sequence>
<name>I4EXL5_MODI5</name>
<dbReference type="Proteomes" id="UP000006461">
    <property type="component" value="Chromosome"/>
</dbReference>
<protein>
    <submittedName>
        <fullName evidence="3">Uncharacterized protein</fullName>
    </submittedName>
</protein>
<dbReference type="KEGG" id="mmar:MODMU_2699"/>
<evidence type="ECO:0000256" key="1">
    <source>
        <dbReference type="SAM" id="MobiDB-lite"/>
    </source>
</evidence>
<feature type="compositionally biased region" description="Basic and acidic residues" evidence="1">
    <location>
        <begin position="41"/>
        <end position="54"/>
    </location>
</feature>
<feature type="transmembrane region" description="Helical" evidence="2">
    <location>
        <begin position="17"/>
        <end position="38"/>
    </location>
</feature>
<keyword evidence="2" id="KW-1133">Transmembrane helix</keyword>